<keyword evidence="6" id="KW-1133">Transmembrane helix</keyword>
<keyword evidence="7" id="KW-0472">Membrane</keyword>
<keyword evidence="4 8" id="KW-0808">Transferase</keyword>
<name>A0A915KJ47_ROMCU</name>
<evidence type="ECO:0000256" key="7">
    <source>
        <dbReference type="ARBA" id="ARBA00023136"/>
    </source>
</evidence>
<dbReference type="GO" id="GO:0016757">
    <property type="term" value="F:glycosyltransferase activity"/>
    <property type="evidence" value="ECO:0007669"/>
    <property type="project" value="UniProtKB-UniRule"/>
</dbReference>
<evidence type="ECO:0000256" key="2">
    <source>
        <dbReference type="ARBA" id="ARBA00007647"/>
    </source>
</evidence>
<comment type="subcellular location">
    <subcellularLocation>
        <location evidence="1">Membrane</location>
        <topology evidence="1">Single-pass membrane protein</topology>
    </subcellularLocation>
</comment>
<dbReference type="GO" id="GO:0005737">
    <property type="term" value="C:cytoplasm"/>
    <property type="evidence" value="ECO:0007669"/>
    <property type="project" value="TreeGrafter"/>
</dbReference>
<evidence type="ECO:0000313" key="9">
    <source>
        <dbReference type="Proteomes" id="UP000887565"/>
    </source>
</evidence>
<evidence type="ECO:0000256" key="4">
    <source>
        <dbReference type="ARBA" id="ARBA00022679"/>
    </source>
</evidence>
<keyword evidence="5" id="KW-0812">Transmembrane</keyword>
<protein>
    <recommendedName>
        <fullName evidence="8">Glycosyltransferase family 92 protein</fullName>
        <ecNumber evidence="8">2.4.1.-</ecNumber>
    </recommendedName>
</protein>
<dbReference type="EC" id="2.4.1.-" evidence="8"/>
<dbReference type="Proteomes" id="UP000887565">
    <property type="component" value="Unplaced"/>
</dbReference>
<dbReference type="GO" id="GO:0016020">
    <property type="term" value="C:membrane"/>
    <property type="evidence" value="ECO:0007669"/>
    <property type="project" value="UniProtKB-SubCell"/>
</dbReference>
<accession>A0A915KJ47</accession>
<evidence type="ECO:0000313" key="10">
    <source>
        <dbReference type="WBParaSite" id="nRc.2.0.1.t38031-RA"/>
    </source>
</evidence>
<evidence type="ECO:0000256" key="1">
    <source>
        <dbReference type="ARBA" id="ARBA00004167"/>
    </source>
</evidence>
<proteinExistence type="inferred from homology"/>
<dbReference type="InterPro" id="IPR008166">
    <property type="entry name" value="Glyco_transf_92"/>
</dbReference>
<keyword evidence="3 8" id="KW-0328">Glycosyltransferase</keyword>
<dbReference type="Pfam" id="PF01697">
    <property type="entry name" value="Glyco_transf_92"/>
    <property type="match status" value="1"/>
</dbReference>
<dbReference type="WBParaSite" id="nRc.2.0.1.t38031-RA">
    <property type="protein sequence ID" value="nRc.2.0.1.t38031-RA"/>
    <property type="gene ID" value="nRc.2.0.1.g38031"/>
</dbReference>
<comment type="similarity">
    <text evidence="2 8">Belongs to the glycosyltransferase 92 family.</text>
</comment>
<organism evidence="9 10">
    <name type="scientific">Romanomermis culicivorax</name>
    <name type="common">Nematode worm</name>
    <dbReference type="NCBI Taxonomy" id="13658"/>
    <lineage>
        <taxon>Eukaryota</taxon>
        <taxon>Metazoa</taxon>
        <taxon>Ecdysozoa</taxon>
        <taxon>Nematoda</taxon>
        <taxon>Enoplea</taxon>
        <taxon>Dorylaimia</taxon>
        <taxon>Mermithida</taxon>
        <taxon>Mermithoidea</taxon>
        <taxon>Mermithidae</taxon>
        <taxon>Romanomermis</taxon>
    </lineage>
</organism>
<sequence length="304" mass="36492">MEKDSENDACLGENDMPDVIQWYTVPEQYDKDDKWYLSVMSAFYDYRIGKQQQENRSLAAYQIEKNPESQPKFTCVYFYDNLTYTATVEGYFYTSYIFYCPMFKLKRFKHAKRISRDQIPEAVSLIRNDTFNEEVINWTIPVVNLYRRKIDRFSMISDQNGSLSIPVDNARKLAICVGIMFGYQPWLTVLQFIEFHRMQGVEKFLFFYSSMHESIKEIFEWYKVNVPGLIETIYWLPPHFTCDHEYRCQLLRDNYCSYTLMHKYKYVANSDYDELFYPADIENKTLLDLLDEIDDETRGSFTFR</sequence>
<dbReference type="PANTHER" id="PTHR21461:SF69">
    <property type="entry name" value="GLYCOSYLTRANSFERASE FAMILY 92 PROTEIN"/>
    <property type="match status" value="1"/>
</dbReference>
<evidence type="ECO:0000256" key="6">
    <source>
        <dbReference type="ARBA" id="ARBA00022989"/>
    </source>
</evidence>
<evidence type="ECO:0000256" key="8">
    <source>
        <dbReference type="RuleBase" id="RU366017"/>
    </source>
</evidence>
<evidence type="ECO:0000256" key="5">
    <source>
        <dbReference type="ARBA" id="ARBA00022692"/>
    </source>
</evidence>
<reference evidence="10" key="1">
    <citation type="submission" date="2022-11" db="UniProtKB">
        <authorList>
            <consortium name="WormBaseParasite"/>
        </authorList>
    </citation>
    <scope>IDENTIFICATION</scope>
</reference>
<keyword evidence="9" id="KW-1185">Reference proteome</keyword>
<dbReference type="PANTHER" id="PTHR21461">
    <property type="entry name" value="GLYCOSYLTRANSFERASE FAMILY 92 PROTEIN"/>
    <property type="match status" value="1"/>
</dbReference>
<dbReference type="AlphaFoldDB" id="A0A915KJ47"/>
<evidence type="ECO:0000256" key="3">
    <source>
        <dbReference type="ARBA" id="ARBA00022676"/>
    </source>
</evidence>